<evidence type="ECO:0000313" key="13">
    <source>
        <dbReference type="EMBL" id="PZR55019.1"/>
    </source>
</evidence>
<keyword evidence="6 11" id="KW-1133">Transmembrane helix</keyword>
<feature type="transmembrane region" description="Helical" evidence="11">
    <location>
        <begin position="377"/>
        <end position="398"/>
    </location>
</feature>
<evidence type="ECO:0000256" key="9">
    <source>
        <dbReference type="ARBA" id="ARBA00023136"/>
    </source>
</evidence>
<evidence type="ECO:0000256" key="10">
    <source>
        <dbReference type="ARBA" id="ARBA00023201"/>
    </source>
</evidence>
<feature type="transmembrane region" description="Helical" evidence="11">
    <location>
        <begin position="228"/>
        <end position="253"/>
    </location>
</feature>
<evidence type="ECO:0000256" key="3">
    <source>
        <dbReference type="ARBA" id="ARBA00022449"/>
    </source>
</evidence>
<organism evidence="13 14">
    <name type="scientific">Xylanimonas oleitrophica</name>
    <dbReference type="NCBI Taxonomy" id="2607479"/>
    <lineage>
        <taxon>Bacteria</taxon>
        <taxon>Bacillati</taxon>
        <taxon>Actinomycetota</taxon>
        <taxon>Actinomycetes</taxon>
        <taxon>Micrococcales</taxon>
        <taxon>Promicromonosporaceae</taxon>
        <taxon>Xylanimonas</taxon>
    </lineage>
</organism>
<dbReference type="HAMAP" id="MF_01844">
    <property type="entry name" value="NhaA"/>
    <property type="match status" value="1"/>
</dbReference>
<evidence type="ECO:0000256" key="8">
    <source>
        <dbReference type="ARBA" id="ARBA00023065"/>
    </source>
</evidence>
<evidence type="ECO:0000256" key="1">
    <source>
        <dbReference type="ARBA" id="ARBA00004429"/>
    </source>
</evidence>
<feature type="transmembrane region" description="Helical" evidence="11">
    <location>
        <begin position="410"/>
        <end position="427"/>
    </location>
</feature>
<name>A0A2W5WU69_9MICO</name>
<dbReference type="InterPro" id="IPR023171">
    <property type="entry name" value="Na/H_antiporter_dom_sf"/>
</dbReference>
<feature type="transmembrane region" description="Helical" evidence="11">
    <location>
        <begin position="78"/>
        <end position="97"/>
    </location>
</feature>
<evidence type="ECO:0000256" key="2">
    <source>
        <dbReference type="ARBA" id="ARBA00022448"/>
    </source>
</evidence>
<dbReference type="Gene3D" id="1.20.1530.10">
    <property type="entry name" value="Na+/H+ antiporter like domain"/>
    <property type="match status" value="1"/>
</dbReference>
<keyword evidence="10 11" id="KW-0739">Sodium transport</keyword>
<keyword evidence="4 11" id="KW-1003">Cell membrane</keyword>
<feature type="transmembrane region" description="Helical" evidence="11">
    <location>
        <begin position="339"/>
        <end position="365"/>
    </location>
</feature>
<dbReference type="GO" id="GO:0006885">
    <property type="term" value="P:regulation of pH"/>
    <property type="evidence" value="ECO:0007669"/>
    <property type="project" value="UniProtKB-UniRule"/>
</dbReference>
<comment type="caution">
    <text evidence="13">The sequence shown here is derived from an EMBL/GenBank/DDBJ whole genome shotgun (WGS) entry which is preliminary data.</text>
</comment>
<keyword evidence="9 11" id="KW-0472">Membrane</keyword>
<evidence type="ECO:0000256" key="5">
    <source>
        <dbReference type="ARBA" id="ARBA00022692"/>
    </source>
</evidence>
<dbReference type="NCBIfam" id="TIGR00773">
    <property type="entry name" value="NhaA"/>
    <property type="match status" value="1"/>
</dbReference>
<evidence type="ECO:0000256" key="11">
    <source>
        <dbReference type="HAMAP-Rule" id="MF_01844"/>
    </source>
</evidence>
<comment type="catalytic activity">
    <reaction evidence="11">
        <text>Na(+)(in) + 2 H(+)(out) = Na(+)(out) + 2 H(+)(in)</text>
        <dbReference type="Rhea" id="RHEA:29251"/>
        <dbReference type="ChEBI" id="CHEBI:15378"/>
        <dbReference type="ChEBI" id="CHEBI:29101"/>
    </reaction>
</comment>
<feature type="transmembrane region" description="Helical" evidence="11">
    <location>
        <begin position="109"/>
        <end position="132"/>
    </location>
</feature>
<feature type="region of interest" description="Disordered" evidence="12">
    <location>
        <begin position="438"/>
        <end position="482"/>
    </location>
</feature>
<dbReference type="GO" id="GO:0005886">
    <property type="term" value="C:plasma membrane"/>
    <property type="evidence" value="ECO:0007669"/>
    <property type="project" value="UniProtKB-SubCell"/>
</dbReference>
<keyword evidence="2 11" id="KW-0813">Transport</keyword>
<sequence length="482" mass="50579">MTDLGRPGPPLRIALRPLAPHVRSYLATESGGATLLLGASVLALLWANSPWGGTYHAFWDTWLGVDVGGWSWGMDLHAWVNDATMAVFFLVIGLEISREATTGELRDRRAIAVPALGALGGLLVPALIFLAFNAGTEAAHGWGIVMSTDTAFLVGVLALFGPRCPDQLRLFLLTLAVVDDIGAITVMAVAYTDQVNVPGLLVAAALVGVLVWLRWVREWRLAPYVATGVALWFAVHASGVHATLAGVLVGLLVPASLARREEVVAVHGYAKRLAHETTAEQQHLTEVASRAAVPANDRLQRVLHPWSAYAVVPLFGLANAGVRVDAETLRAAATSPLTIGTAVALVVGNAVGIFAASSLALRLGLGDLPGRVRYSHLLGGAMLAGIGFTISLFITELAFDDEVLVEQAKIGILVGSAVSAVLGSLVLRSMGERWPLCSPASPDGPPAALPAGDWANPSEPAEPVRPEPVRPEPVSEDGPPAR</sequence>
<dbReference type="GO" id="GO:0015385">
    <property type="term" value="F:sodium:proton antiporter activity"/>
    <property type="evidence" value="ECO:0007669"/>
    <property type="project" value="UniProtKB-UniRule"/>
</dbReference>
<evidence type="ECO:0000256" key="6">
    <source>
        <dbReference type="ARBA" id="ARBA00022989"/>
    </source>
</evidence>
<keyword evidence="5 11" id="KW-0812">Transmembrane</keyword>
<feature type="compositionally biased region" description="Low complexity" evidence="12">
    <location>
        <begin position="449"/>
        <end position="461"/>
    </location>
</feature>
<accession>A0A2W5WU69</accession>
<reference evidence="13 14" key="1">
    <citation type="submission" date="2018-06" db="EMBL/GenBank/DDBJ databases">
        <title>Whole genome sequencing of a novel hydrocarbon degrading bacterial strain, PW21 isolated from oil contaminated produced water sample.</title>
        <authorList>
            <person name="Nagkirti P."/>
            <person name="Shaikh A."/>
            <person name="Gowdaman V."/>
            <person name="Engineer A.E."/>
            <person name="Dagar S."/>
            <person name="Dhakephalkar P.K."/>
        </authorList>
    </citation>
    <scope>NUCLEOTIDE SEQUENCE [LARGE SCALE GENOMIC DNA]</scope>
    <source>
        <strain evidence="13 14">PW21</strain>
    </source>
</reference>
<dbReference type="Pfam" id="PF06965">
    <property type="entry name" value="Na_H_antiport_1"/>
    <property type="match status" value="1"/>
</dbReference>
<feature type="transmembrane region" description="Helical" evidence="11">
    <location>
        <begin position="197"/>
        <end position="216"/>
    </location>
</feature>
<proteinExistence type="inferred from homology"/>
<dbReference type="Proteomes" id="UP000248783">
    <property type="component" value="Unassembled WGS sequence"/>
</dbReference>
<feature type="transmembrane region" description="Helical" evidence="11">
    <location>
        <begin position="172"/>
        <end position="191"/>
    </location>
</feature>
<evidence type="ECO:0000313" key="14">
    <source>
        <dbReference type="Proteomes" id="UP000248783"/>
    </source>
</evidence>
<gene>
    <name evidence="11 13" type="primary">nhaA</name>
    <name evidence="13" type="ORF">DNL40_01070</name>
</gene>
<evidence type="ECO:0000256" key="4">
    <source>
        <dbReference type="ARBA" id="ARBA00022475"/>
    </source>
</evidence>
<dbReference type="EMBL" id="QKWH01000001">
    <property type="protein sequence ID" value="PZR55019.1"/>
    <property type="molecule type" value="Genomic_DNA"/>
</dbReference>
<feature type="transmembrane region" description="Helical" evidence="11">
    <location>
        <begin position="25"/>
        <end position="47"/>
    </location>
</feature>
<keyword evidence="7 11" id="KW-0915">Sodium</keyword>
<feature type="transmembrane region" description="Helical" evidence="11">
    <location>
        <begin position="138"/>
        <end position="160"/>
    </location>
</feature>
<dbReference type="PANTHER" id="PTHR30341">
    <property type="entry name" value="SODIUM ION/PROTON ANTIPORTER NHAA-RELATED"/>
    <property type="match status" value="1"/>
</dbReference>
<dbReference type="AlphaFoldDB" id="A0A2W5WU69"/>
<dbReference type="RefSeq" id="WP_111249383.1">
    <property type="nucleotide sequence ID" value="NZ_QKWH01000001.1"/>
</dbReference>
<dbReference type="PANTHER" id="PTHR30341:SF0">
    <property type="entry name" value="NA(+)_H(+) ANTIPORTER NHAA"/>
    <property type="match status" value="1"/>
</dbReference>
<evidence type="ECO:0000256" key="12">
    <source>
        <dbReference type="SAM" id="MobiDB-lite"/>
    </source>
</evidence>
<protein>
    <recommendedName>
        <fullName evidence="11">Na(+)/H(+) antiporter NhaA</fullName>
    </recommendedName>
    <alternativeName>
        <fullName evidence="11">Sodium/proton antiporter NhaA</fullName>
    </alternativeName>
</protein>
<dbReference type="InterPro" id="IPR004670">
    <property type="entry name" value="NhaA"/>
</dbReference>
<comment type="function">
    <text evidence="11">Na(+)/H(+) antiporter that extrudes sodium in exchange for external protons.</text>
</comment>
<keyword evidence="3 11" id="KW-0050">Antiport</keyword>
<keyword evidence="8 11" id="KW-0406">Ion transport</keyword>
<comment type="similarity">
    <text evidence="11">Belongs to the NhaA Na(+)/H(+) (TC 2.A.33) antiporter family.</text>
</comment>
<keyword evidence="14" id="KW-1185">Reference proteome</keyword>
<comment type="subcellular location">
    <subcellularLocation>
        <location evidence="1">Cell inner membrane</location>
        <topology evidence="1">Multi-pass membrane protein</topology>
    </subcellularLocation>
    <subcellularLocation>
        <location evidence="11">Cell membrane</location>
        <topology evidence="11">Multi-pass membrane protein</topology>
    </subcellularLocation>
</comment>
<evidence type="ECO:0000256" key="7">
    <source>
        <dbReference type="ARBA" id="ARBA00023053"/>
    </source>
</evidence>